<accession>A0A9D1S1T2</accession>
<protein>
    <submittedName>
        <fullName evidence="1">Uncharacterized protein</fullName>
    </submittedName>
</protein>
<gene>
    <name evidence="1" type="ORF">H9871_03460</name>
</gene>
<reference evidence="1" key="1">
    <citation type="journal article" date="2021" name="PeerJ">
        <title>Extensive microbial diversity within the chicken gut microbiome revealed by metagenomics and culture.</title>
        <authorList>
            <person name="Gilroy R."/>
            <person name="Ravi A."/>
            <person name="Getino M."/>
            <person name="Pursley I."/>
            <person name="Horton D.L."/>
            <person name="Alikhan N.F."/>
            <person name="Baker D."/>
            <person name="Gharbi K."/>
            <person name="Hall N."/>
            <person name="Watson M."/>
            <person name="Adriaenssens E.M."/>
            <person name="Foster-Nyarko E."/>
            <person name="Jarju S."/>
            <person name="Secka A."/>
            <person name="Antonio M."/>
            <person name="Oren A."/>
            <person name="Chaudhuri R.R."/>
            <person name="La Ragione R."/>
            <person name="Hildebrand F."/>
            <person name="Pallen M.J."/>
        </authorList>
    </citation>
    <scope>NUCLEOTIDE SEQUENCE</scope>
    <source>
        <strain evidence="1">ChiHejej3B27-3195</strain>
    </source>
</reference>
<proteinExistence type="predicted"/>
<evidence type="ECO:0000313" key="1">
    <source>
        <dbReference type="EMBL" id="HIW99180.1"/>
    </source>
</evidence>
<organism evidence="1 2">
    <name type="scientific">Candidatus Nesterenkonia stercoripullorum</name>
    <dbReference type="NCBI Taxonomy" id="2838701"/>
    <lineage>
        <taxon>Bacteria</taxon>
        <taxon>Bacillati</taxon>
        <taxon>Actinomycetota</taxon>
        <taxon>Actinomycetes</taxon>
        <taxon>Micrococcales</taxon>
        <taxon>Micrococcaceae</taxon>
        <taxon>Nesterenkonia</taxon>
    </lineage>
</organism>
<reference evidence="1" key="2">
    <citation type="submission" date="2021-04" db="EMBL/GenBank/DDBJ databases">
        <authorList>
            <person name="Gilroy R."/>
        </authorList>
    </citation>
    <scope>NUCLEOTIDE SEQUENCE</scope>
    <source>
        <strain evidence="1">ChiHejej3B27-3195</strain>
    </source>
</reference>
<sequence>MTTARGYPALRLGVVDAESGDLEVSGPFDGETFVLGLDDLRAAWSHTIPARFAHHD</sequence>
<dbReference type="Proteomes" id="UP000824151">
    <property type="component" value="Unassembled WGS sequence"/>
</dbReference>
<name>A0A9D1S1T2_9MICC</name>
<evidence type="ECO:0000313" key="2">
    <source>
        <dbReference type="Proteomes" id="UP000824151"/>
    </source>
</evidence>
<comment type="caution">
    <text evidence="1">The sequence shown here is derived from an EMBL/GenBank/DDBJ whole genome shotgun (WGS) entry which is preliminary data.</text>
</comment>
<dbReference type="EMBL" id="DXGD01000125">
    <property type="protein sequence ID" value="HIW99180.1"/>
    <property type="molecule type" value="Genomic_DNA"/>
</dbReference>
<dbReference type="AlphaFoldDB" id="A0A9D1S1T2"/>